<dbReference type="HOGENOM" id="CLU_219391_0_0_9"/>
<proteinExistence type="predicted"/>
<dbReference type="InterPro" id="IPR009229">
    <property type="entry name" value="AgrD"/>
</dbReference>
<evidence type="ECO:0000313" key="2">
    <source>
        <dbReference type="Proteomes" id="UP000010880"/>
    </source>
</evidence>
<dbReference type="Proteomes" id="UP000010880">
    <property type="component" value="Chromosome"/>
</dbReference>
<dbReference type="EMBL" id="CP003359">
    <property type="protein sequence ID" value="AGB42470.1"/>
    <property type="molecule type" value="Genomic_DNA"/>
</dbReference>
<protein>
    <recommendedName>
        <fullName evidence="3">Cyclic lactone autoinducer peptide</fullName>
    </recommendedName>
</protein>
<dbReference type="STRING" id="748449.Halha_2597"/>
<dbReference type="KEGG" id="hhl:Halha_2597"/>
<gene>
    <name evidence="1" type="ordered locus">Halha_2597</name>
</gene>
<evidence type="ECO:0000313" key="1">
    <source>
        <dbReference type="EMBL" id="AGB42470.1"/>
    </source>
</evidence>
<accession>L0KD44</accession>
<sequence length="40" mass="4399">MKAKQAVKKIIKIVAKANVSSTSITLSYQPEVPKALKEKE</sequence>
<dbReference type="RefSeq" id="WP_015328182.1">
    <property type="nucleotide sequence ID" value="NC_019978.1"/>
</dbReference>
<name>L0KD44_HALHC</name>
<evidence type="ECO:0008006" key="3">
    <source>
        <dbReference type="Google" id="ProtNLM"/>
    </source>
</evidence>
<reference evidence="2" key="1">
    <citation type="submission" date="2012-02" db="EMBL/GenBank/DDBJ databases">
        <title>The complete genome of Halobacteroides halobius DSM 5150.</title>
        <authorList>
            <person name="Lucas S."/>
            <person name="Copeland A."/>
            <person name="Lapidus A."/>
            <person name="Glavina del Rio T."/>
            <person name="Dalin E."/>
            <person name="Tice H."/>
            <person name="Bruce D."/>
            <person name="Goodwin L."/>
            <person name="Pitluck S."/>
            <person name="Peters L."/>
            <person name="Mikhailova N."/>
            <person name="Gu W."/>
            <person name="Kyrpides N."/>
            <person name="Mavromatis K."/>
            <person name="Ivanova N."/>
            <person name="Brettin T."/>
            <person name="Detter J.C."/>
            <person name="Han C."/>
            <person name="Larimer F."/>
            <person name="Land M."/>
            <person name="Hauser L."/>
            <person name="Markowitz V."/>
            <person name="Cheng J.-F."/>
            <person name="Hugenholtz P."/>
            <person name="Woyke T."/>
            <person name="Wu D."/>
            <person name="Tindall B."/>
            <person name="Pomrenke H."/>
            <person name="Brambilla E."/>
            <person name="Klenk H.-P."/>
            <person name="Eisen J.A."/>
        </authorList>
    </citation>
    <scope>NUCLEOTIDE SEQUENCE [LARGE SCALE GENOMIC DNA]</scope>
    <source>
        <strain evidence="2">ATCC 35273 / DSM 5150 / MD-1</strain>
    </source>
</reference>
<keyword evidence="2" id="KW-1185">Reference proteome</keyword>
<organism evidence="1 2">
    <name type="scientific">Halobacteroides halobius (strain ATCC 35273 / DSM 5150 / MD-1)</name>
    <dbReference type="NCBI Taxonomy" id="748449"/>
    <lineage>
        <taxon>Bacteria</taxon>
        <taxon>Bacillati</taxon>
        <taxon>Bacillota</taxon>
        <taxon>Clostridia</taxon>
        <taxon>Halanaerobiales</taxon>
        <taxon>Halobacteroidaceae</taxon>
        <taxon>Halobacteroides</taxon>
    </lineage>
</organism>
<dbReference type="AlphaFoldDB" id="L0KD44"/>
<dbReference type="NCBIfam" id="TIGR04223">
    <property type="entry name" value="quorum_AgrD"/>
    <property type="match status" value="1"/>
</dbReference>